<dbReference type="InterPro" id="IPR011527">
    <property type="entry name" value="ABC1_TM_dom"/>
</dbReference>
<dbReference type="FunFam" id="1.20.1560.10:FF:000011">
    <property type="entry name" value="Multidrug ABC transporter ATP-binding protein"/>
    <property type="match status" value="1"/>
</dbReference>
<dbReference type="CDD" id="cd18547">
    <property type="entry name" value="ABC_6TM_Tm288_like"/>
    <property type="match status" value="1"/>
</dbReference>
<dbReference type="GO" id="GO:0005524">
    <property type="term" value="F:ATP binding"/>
    <property type="evidence" value="ECO:0007669"/>
    <property type="project" value="UniProtKB-KW"/>
</dbReference>
<evidence type="ECO:0000313" key="12">
    <source>
        <dbReference type="EMBL" id="QAS53110.1"/>
    </source>
</evidence>
<feature type="domain" description="ABC transmembrane type-1" evidence="11">
    <location>
        <begin position="45"/>
        <end position="326"/>
    </location>
</feature>
<gene>
    <name evidence="12" type="ORF">HLI_13395</name>
</gene>
<evidence type="ECO:0000256" key="6">
    <source>
        <dbReference type="ARBA" id="ARBA00022840"/>
    </source>
</evidence>
<sequence>MKGHGRSKIRHHHGIGMKTPEVHNIGSTLKRIWVYMADEKVKFSFVLIAIVSSSALSLLGPYLLGLTVDLVIAEPEGSTLLTMLTYLLLIYVFHSAFLWLQNYWMIDIAQNAVKKMRSHLFSHLQLLPVLFFQKMQQGELMSRLTNDIENVSRTLNTAVVQFVTSLLTITGTVIIMLWLSPLLTILTLTIVPVMYFGMKWITKRTGPYFKKQQRDLGEVNGYVEEMFSGQPIIKMFSREEQVINDFEEKNEALRNSGYYAQVYTGFIPKLMNMLNNVSFAIIVGAGGLLALNGFVSIGIIVTFTTYSRQFTRPLNDLANQFNMILSAVAGADRVFQVIDEKEEKQDEGEAVAVNRMRGEIAFKSVDFSYEDGQKTLSNITFRAEPGQTVALVGATGAGKTTIISLLSRFYEPERGNIFIDGRDSEKITRASLRNQMGVVLQDATMFHTTIRENIRYGRLEAEDEEVIEAAKSAHAHEFIINLPKGYDTVLDSDGKGVSHGQRQLLSIARAMIAAPSLLILDEATSSIDTMTEMKINAALSKLMEGRTSFVIAHRLHTIRSADLILVLEEGRIIEQGNHHSLMEKGGYYADLIQTQGSVNRVSDIT</sequence>
<evidence type="ECO:0000256" key="3">
    <source>
        <dbReference type="ARBA" id="ARBA00022475"/>
    </source>
</evidence>
<keyword evidence="7 9" id="KW-1133">Transmembrane helix</keyword>
<dbReference type="GO" id="GO:0016887">
    <property type="term" value="F:ATP hydrolysis activity"/>
    <property type="evidence" value="ECO:0007669"/>
    <property type="project" value="InterPro"/>
</dbReference>
<dbReference type="GO" id="GO:0005886">
    <property type="term" value="C:plasma membrane"/>
    <property type="evidence" value="ECO:0007669"/>
    <property type="project" value="UniProtKB-SubCell"/>
</dbReference>
<keyword evidence="5" id="KW-0547">Nucleotide-binding</keyword>
<evidence type="ECO:0000256" key="8">
    <source>
        <dbReference type="ARBA" id="ARBA00023136"/>
    </source>
</evidence>
<dbReference type="InterPro" id="IPR003593">
    <property type="entry name" value="AAA+_ATPase"/>
</dbReference>
<dbReference type="PROSITE" id="PS50929">
    <property type="entry name" value="ABC_TM1F"/>
    <property type="match status" value="1"/>
</dbReference>
<keyword evidence="6 12" id="KW-0067">ATP-binding</keyword>
<feature type="transmembrane region" description="Helical" evidence="9">
    <location>
        <begin position="158"/>
        <end position="179"/>
    </location>
</feature>
<dbReference type="PANTHER" id="PTHR43394">
    <property type="entry name" value="ATP-DEPENDENT PERMEASE MDL1, MITOCHONDRIAL"/>
    <property type="match status" value="1"/>
</dbReference>
<dbReference type="KEGG" id="hli:HLI_13395"/>
<dbReference type="PROSITE" id="PS50893">
    <property type="entry name" value="ABC_TRANSPORTER_2"/>
    <property type="match status" value="1"/>
</dbReference>
<evidence type="ECO:0000256" key="9">
    <source>
        <dbReference type="SAM" id="Phobius"/>
    </source>
</evidence>
<evidence type="ECO:0000256" key="4">
    <source>
        <dbReference type="ARBA" id="ARBA00022692"/>
    </source>
</evidence>
<comment type="subcellular location">
    <subcellularLocation>
        <location evidence="1">Cell membrane</location>
        <topology evidence="1">Multi-pass membrane protein</topology>
    </subcellularLocation>
</comment>
<evidence type="ECO:0000313" key="13">
    <source>
        <dbReference type="Proteomes" id="UP000287756"/>
    </source>
</evidence>
<evidence type="ECO:0000259" key="10">
    <source>
        <dbReference type="PROSITE" id="PS50893"/>
    </source>
</evidence>
<feature type="transmembrane region" description="Helical" evidence="9">
    <location>
        <begin position="43"/>
        <end position="64"/>
    </location>
</feature>
<proteinExistence type="predicted"/>
<organism evidence="12 13">
    <name type="scientific">Halobacillus litoralis</name>
    <dbReference type="NCBI Taxonomy" id="45668"/>
    <lineage>
        <taxon>Bacteria</taxon>
        <taxon>Bacillati</taxon>
        <taxon>Bacillota</taxon>
        <taxon>Bacilli</taxon>
        <taxon>Bacillales</taxon>
        <taxon>Bacillaceae</taxon>
        <taxon>Halobacillus</taxon>
    </lineage>
</organism>
<dbReference type="CDD" id="cd03254">
    <property type="entry name" value="ABCC_Glucan_exporter_like"/>
    <property type="match status" value="1"/>
</dbReference>
<dbReference type="SUPFAM" id="SSF52540">
    <property type="entry name" value="P-loop containing nucleoside triphosphate hydrolases"/>
    <property type="match status" value="1"/>
</dbReference>
<evidence type="ECO:0000256" key="5">
    <source>
        <dbReference type="ARBA" id="ARBA00022741"/>
    </source>
</evidence>
<dbReference type="Proteomes" id="UP000287756">
    <property type="component" value="Chromosome"/>
</dbReference>
<dbReference type="SUPFAM" id="SSF90123">
    <property type="entry name" value="ABC transporter transmembrane region"/>
    <property type="match status" value="1"/>
</dbReference>
<dbReference type="RefSeq" id="WP_128525389.1">
    <property type="nucleotide sequence ID" value="NZ_CP026118.1"/>
</dbReference>
<evidence type="ECO:0000256" key="2">
    <source>
        <dbReference type="ARBA" id="ARBA00022448"/>
    </source>
</evidence>
<dbReference type="PROSITE" id="PS00211">
    <property type="entry name" value="ABC_TRANSPORTER_1"/>
    <property type="match status" value="1"/>
</dbReference>
<dbReference type="FunFam" id="3.40.50.300:FF:000287">
    <property type="entry name" value="Multidrug ABC transporter ATP-binding protein"/>
    <property type="match status" value="1"/>
</dbReference>
<name>A0A410MEI7_9BACI</name>
<dbReference type="InterPro" id="IPR017871">
    <property type="entry name" value="ABC_transporter-like_CS"/>
</dbReference>
<keyword evidence="8 9" id="KW-0472">Membrane</keyword>
<evidence type="ECO:0000256" key="7">
    <source>
        <dbReference type="ARBA" id="ARBA00022989"/>
    </source>
</evidence>
<evidence type="ECO:0000256" key="1">
    <source>
        <dbReference type="ARBA" id="ARBA00004651"/>
    </source>
</evidence>
<evidence type="ECO:0000259" key="11">
    <source>
        <dbReference type="PROSITE" id="PS50929"/>
    </source>
</evidence>
<dbReference type="Gene3D" id="1.20.1560.10">
    <property type="entry name" value="ABC transporter type 1, transmembrane domain"/>
    <property type="match status" value="1"/>
</dbReference>
<dbReference type="Pfam" id="PF00005">
    <property type="entry name" value="ABC_tran"/>
    <property type="match status" value="1"/>
</dbReference>
<accession>A0A410MEI7</accession>
<dbReference type="Pfam" id="PF00664">
    <property type="entry name" value="ABC_membrane"/>
    <property type="match status" value="1"/>
</dbReference>
<keyword evidence="2" id="KW-0813">Transport</keyword>
<keyword evidence="3" id="KW-1003">Cell membrane</keyword>
<reference evidence="12 13" key="1">
    <citation type="submission" date="2018-01" db="EMBL/GenBank/DDBJ databases">
        <title>The whole genome sequencing and assembly of Halobacillus litoralis ERB031 strain.</title>
        <authorList>
            <person name="Lee S.-J."/>
            <person name="Park M.-K."/>
            <person name="Kim J.-Y."/>
            <person name="Lee Y.-J."/>
            <person name="Yi H."/>
            <person name="Bahn Y.-S."/>
            <person name="Kim J.F."/>
            <person name="Lee D.-W."/>
        </authorList>
    </citation>
    <scope>NUCLEOTIDE SEQUENCE [LARGE SCALE GENOMIC DNA]</scope>
    <source>
        <strain evidence="12 13">ERB 031</strain>
    </source>
</reference>
<dbReference type="InterPro" id="IPR036640">
    <property type="entry name" value="ABC1_TM_sf"/>
</dbReference>
<dbReference type="InterPro" id="IPR027417">
    <property type="entry name" value="P-loop_NTPase"/>
</dbReference>
<dbReference type="OrthoDB" id="9770415at2"/>
<dbReference type="GO" id="GO:0015421">
    <property type="term" value="F:ABC-type oligopeptide transporter activity"/>
    <property type="evidence" value="ECO:0007669"/>
    <property type="project" value="TreeGrafter"/>
</dbReference>
<protein>
    <submittedName>
        <fullName evidence="12">Multidrug ABC transporter ATP-binding protein</fullName>
    </submittedName>
</protein>
<dbReference type="Gene3D" id="3.40.50.300">
    <property type="entry name" value="P-loop containing nucleotide triphosphate hydrolases"/>
    <property type="match status" value="1"/>
</dbReference>
<dbReference type="AlphaFoldDB" id="A0A410MEI7"/>
<feature type="transmembrane region" description="Helical" evidence="9">
    <location>
        <begin position="84"/>
        <end position="106"/>
    </location>
</feature>
<dbReference type="PANTHER" id="PTHR43394:SF1">
    <property type="entry name" value="ATP-BINDING CASSETTE SUB-FAMILY B MEMBER 10, MITOCHONDRIAL"/>
    <property type="match status" value="1"/>
</dbReference>
<dbReference type="InterPro" id="IPR039421">
    <property type="entry name" value="Type_1_exporter"/>
</dbReference>
<feature type="transmembrane region" description="Helical" evidence="9">
    <location>
        <begin position="185"/>
        <end position="202"/>
    </location>
</feature>
<feature type="transmembrane region" description="Helical" evidence="9">
    <location>
        <begin position="279"/>
        <end position="303"/>
    </location>
</feature>
<feature type="domain" description="ABC transporter" evidence="10">
    <location>
        <begin position="360"/>
        <end position="594"/>
    </location>
</feature>
<dbReference type="InterPro" id="IPR003439">
    <property type="entry name" value="ABC_transporter-like_ATP-bd"/>
</dbReference>
<dbReference type="EMBL" id="CP026118">
    <property type="protein sequence ID" value="QAS53110.1"/>
    <property type="molecule type" value="Genomic_DNA"/>
</dbReference>
<keyword evidence="4 9" id="KW-0812">Transmembrane</keyword>
<dbReference type="SMART" id="SM00382">
    <property type="entry name" value="AAA"/>
    <property type="match status" value="1"/>
</dbReference>